<dbReference type="PANTHER" id="PTHR43806">
    <property type="entry name" value="PEPTIDASE S8"/>
    <property type="match status" value="1"/>
</dbReference>
<dbReference type="InterPro" id="IPR023827">
    <property type="entry name" value="Peptidase_S8_Asp-AS"/>
</dbReference>
<protein>
    <submittedName>
        <fullName evidence="6">Subtilase family protein</fullName>
    </submittedName>
</protein>
<sequence>MGDRNLPIKMVIPRGEDIKKNISGGGDRKFFCEVTEELKFNIVEKFENCLSYYKDVFDLNDKMPTVGKIKVKSEAIAKSHKPSGLCKKCPIIGGNELNEIYIKLTKKGIESTIETIKTSITKEIESNLTAIETIEPVTNEEKISKDIINLNNINKFDTVKNKIKITTFDFENEFDNNLIDNHIRSELTRIGLGSNMKTLIFGSNIKYIKVEVQSFEEIIQVANINGIKSIDFFQQYTSVQDENTIIDHVFDKDDIDEVVSDVVIGIIDSGISKENSHIEQWVYGREVFVPEPYQNPSHGTFVASTIQYGNILNEIDGDVNKRYRFLDVIAIPNGDENFGLTDTISEDELMYIIEQVVGKHHNKVKIWNLSLGIPNKVCDGSMSDLAVFCDYIQDKYNVQFIISSGNFLPLRNWPPEDHIGDHDRIISPADSVRAITVGSIAYKSDTNSIVKVNEPSPFSRRGPGANFIVKPDLVDYGGNCTSSLDCCGVGMKGMDIKGNLVEQIGTSYSAPRIVNKYASIVDELSTEDLLLSKAMIIHSARINSKNVLDINDESIKYVGFGMPSNKHDEILMCSENEITLVFKQKIVNGSHLELMDFPYPPSLINNNKYMGEIYMTLVYNPPLDINYGKEYCRSNIDVSFGTYKYDITGKPDFKGQVPLEKNWEDKHEYSQVENGFKWSPVKSYHRNISNGIKVTNGWKLKVSMTSRYNTPVPSQEFVLIVTIKDNTGKNYDIYSEVVSELRNQGFITNDLEIRQRVRQSY</sequence>
<proteinExistence type="inferred from homology"/>
<name>A0A1M5KCC3_9FIRM</name>
<dbReference type="InterPro" id="IPR050131">
    <property type="entry name" value="Peptidase_S8_subtilisin-like"/>
</dbReference>
<dbReference type="PRINTS" id="PR00723">
    <property type="entry name" value="SUBTILISIN"/>
</dbReference>
<dbReference type="GO" id="GO:0004252">
    <property type="term" value="F:serine-type endopeptidase activity"/>
    <property type="evidence" value="ECO:0007669"/>
    <property type="project" value="InterPro"/>
</dbReference>
<dbReference type="CDD" id="cd04847">
    <property type="entry name" value="Peptidases_S8_Subtilisin_like_2"/>
    <property type="match status" value="1"/>
</dbReference>
<dbReference type="PROSITE" id="PS00136">
    <property type="entry name" value="SUBTILASE_ASP"/>
    <property type="match status" value="1"/>
</dbReference>
<organism evidence="6 7">
    <name type="scientific">Asaccharospora irregularis DSM 2635</name>
    <dbReference type="NCBI Taxonomy" id="1121321"/>
    <lineage>
        <taxon>Bacteria</taxon>
        <taxon>Bacillati</taxon>
        <taxon>Bacillota</taxon>
        <taxon>Clostridia</taxon>
        <taxon>Peptostreptococcales</taxon>
        <taxon>Peptostreptococcaceae</taxon>
        <taxon>Asaccharospora</taxon>
    </lineage>
</organism>
<comment type="similarity">
    <text evidence="1">Belongs to the peptidase S8 family.</text>
</comment>
<dbReference type="AlphaFoldDB" id="A0A1M5KCC3"/>
<accession>A0A1M5KCC3</accession>
<evidence type="ECO:0000313" key="6">
    <source>
        <dbReference type="EMBL" id="SHG50506.1"/>
    </source>
</evidence>
<dbReference type="InterPro" id="IPR015500">
    <property type="entry name" value="Peptidase_S8_subtilisin-rel"/>
</dbReference>
<keyword evidence="2" id="KW-0645">Protease</keyword>
<evidence type="ECO:0000256" key="2">
    <source>
        <dbReference type="ARBA" id="ARBA00022670"/>
    </source>
</evidence>
<dbReference type="InterPro" id="IPR034074">
    <property type="entry name" value="Y4bN_pept_dom"/>
</dbReference>
<dbReference type="Gene3D" id="3.40.50.200">
    <property type="entry name" value="Peptidase S8/S53 domain"/>
    <property type="match status" value="1"/>
</dbReference>
<dbReference type="EMBL" id="FQWX01000002">
    <property type="protein sequence ID" value="SHG50506.1"/>
    <property type="molecule type" value="Genomic_DNA"/>
</dbReference>
<keyword evidence="3" id="KW-0378">Hydrolase</keyword>
<evidence type="ECO:0000256" key="1">
    <source>
        <dbReference type="ARBA" id="ARBA00011073"/>
    </source>
</evidence>
<feature type="domain" description="Peptidase S8/S53" evidence="5">
    <location>
        <begin position="261"/>
        <end position="540"/>
    </location>
</feature>
<gene>
    <name evidence="6" type="ORF">SAMN04488530_102211</name>
</gene>
<dbReference type="RefSeq" id="WP_073123720.1">
    <property type="nucleotide sequence ID" value="NZ_BAABCH010000028.1"/>
</dbReference>
<dbReference type="GO" id="GO:0006508">
    <property type="term" value="P:proteolysis"/>
    <property type="evidence" value="ECO:0007669"/>
    <property type="project" value="UniProtKB-KW"/>
</dbReference>
<dbReference type="PANTHER" id="PTHR43806:SF11">
    <property type="entry name" value="CEREVISIN-RELATED"/>
    <property type="match status" value="1"/>
</dbReference>
<dbReference type="Pfam" id="PF00082">
    <property type="entry name" value="Peptidase_S8"/>
    <property type="match status" value="1"/>
</dbReference>
<evidence type="ECO:0000259" key="5">
    <source>
        <dbReference type="Pfam" id="PF00082"/>
    </source>
</evidence>
<evidence type="ECO:0000313" key="7">
    <source>
        <dbReference type="Proteomes" id="UP000243255"/>
    </source>
</evidence>
<dbReference type="Proteomes" id="UP000243255">
    <property type="component" value="Unassembled WGS sequence"/>
</dbReference>
<dbReference type="SUPFAM" id="SSF52743">
    <property type="entry name" value="Subtilisin-like"/>
    <property type="match status" value="1"/>
</dbReference>
<dbReference type="InterPro" id="IPR000209">
    <property type="entry name" value="Peptidase_S8/S53_dom"/>
</dbReference>
<evidence type="ECO:0000256" key="4">
    <source>
        <dbReference type="ARBA" id="ARBA00022825"/>
    </source>
</evidence>
<keyword evidence="4" id="KW-0720">Serine protease</keyword>
<reference evidence="7" key="1">
    <citation type="submission" date="2016-11" db="EMBL/GenBank/DDBJ databases">
        <authorList>
            <person name="Varghese N."/>
            <person name="Submissions S."/>
        </authorList>
    </citation>
    <scope>NUCLEOTIDE SEQUENCE [LARGE SCALE GENOMIC DNA]</scope>
    <source>
        <strain evidence="7">DSM 2635</strain>
    </source>
</reference>
<dbReference type="OrthoDB" id="9759014at2"/>
<evidence type="ECO:0000256" key="3">
    <source>
        <dbReference type="ARBA" id="ARBA00022801"/>
    </source>
</evidence>
<dbReference type="InterPro" id="IPR036852">
    <property type="entry name" value="Peptidase_S8/S53_dom_sf"/>
</dbReference>
<keyword evidence="7" id="KW-1185">Reference proteome</keyword>
<dbReference type="STRING" id="1121321.SAMN04488530_102211"/>